<feature type="transmembrane region" description="Helical" evidence="1">
    <location>
        <begin position="77"/>
        <end position="97"/>
    </location>
</feature>
<reference evidence="2 3" key="1">
    <citation type="journal article" date="2021" name="bioRxiv">
        <title>Chromosome-scale and haplotype-resolved genome assembly of a tetraploid potato cultivar.</title>
        <authorList>
            <person name="Sun H."/>
            <person name="Jiao W.-B."/>
            <person name="Krause K."/>
            <person name="Campoy J.A."/>
            <person name="Goel M."/>
            <person name="Folz-Donahue K."/>
            <person name="Kukat C."/>
            <person name="Huettel B."/>
            <person name="Schneeberger K."/>
        </authorList>
    </citation>
    <scope>NUCLEOTIDE SEQUENCE [LARGE SCALE GENOMIC DNA]</scope>
    <source>
        <strain evidence="2">SolTubOtavaFocal</strain>
        <tissue evidence="2">Leaves</tissue>
    </source>
</reference>
<keyword evidence="1" id="KW-0812">Transmembrane</keyword>
<name>A0ABQ7TYI9_SOLTU</name>
<keyword evidence="1" id="KW-0472">Membrane</keyword>
<organism evidence="2 3">
    <name type="scientific">Solanum tuberosum</name>
    <name type="common">Potato</name>
    <dbReference type="NCBI Taxonomy" id="4113"/>
    <lineage>
        <taxon>Eukaryota</taxon>
        <taxon>Viridiplantae</taxon>
        <taxon>Streptophyta</taxon>
        <taxon>Embryophyta</taxon>
        <taxon>Tracheophyta</taxon>
        <taxon>Spermatophyta</taxon>
        <taxon>Magnoliopsida</taxon>
        <taxon>eudicotyledons</taxon>
        <taxon>Gunneridae</taxon>
        <taxon>Pentapetalae</taxon>
        <taxon>asterids</taxon>
        <taxon>lamiids</taxon>
        <taxon>Solanales</taxon>
        <taxon>Solanaceae</taxon>
        <taxon>Solanoideae</taxon>
        <taxon>Solaneae</taxon>
        <taxon>Solanum</taxon>
    </lineage>
</organism>
<accession>A0ABQ7TYI9</accession>
<feature type="transmembrane region" description="Helical" evidence="1">
    <location>
        <begin position="14"/>
        <end position="32"/>
    </location>
</feature>
<gene>
    <name evidence="2" type="ORF">KY290_037906</name>
</gene>
<proteinExistence type="predicted"/>
<keyword evidence="1" id="KW-1133">Transmembrane helix</keyword>
<sequence>MALGPKGVNLDHDVIILFIMSQSFTVMILTIVRPTLRDENVETPFCSVTVKLINPLGAILGWTILLLQHDRVLVGPYLYGVLFMSLVLYAFSILMLIRPINTDMGLMYSMYALSIDISVKDHKVGYQTRMTFGLCVLLVFVTAFFEYRVVIAAAAEVARVNGNVEVVVVADRVEAMEGVDDAIEKADRMDGEVAADRVEAVKGEVSCVDGEVAAVTP</sequence>
<evidence type="ECO:0000256" key="1">
    <source>
        <dbReference type="SAM" id="Phobius"/>
    </source>
</evidence>
<evidence type="ECO:0000313" key="3">
    <source>
        <dbReference type="Proteomes" id="UP000826656"/>
    </source>
</evidence>
<feature type="transmembrane region" description="Helical" evidence="1">
    <location>
        <begin position="130"/>
        <end position="150"/>
    </location>
</feature>
<evidence type="ECO:0000313" key="2">
    <source>
        <dbReference type="EMBL" id="KAH0739201.1"/>
    </source>
</evidence>
<comment type="caution">
    <text evidence="2">The sequence shown here is derived from an EMBL/GenBank/DDBJ whole genome shotgun (WGS) entry which is preliminary data.</text>
</comment>
<dbReference type="EMBL" id="JAIVGD010000028">
    <property type="protein sequence ID" value="KAH0739201.1"/>
    <property type="molecule type" value="Genomic_DNA"/>
</dbReference>
<keyword evidence="3" id="KW-1185">Reference proteome</keyword>
<feature type="transmembrane region" description="Helical" evidence="1">
    <location>
        <begin position="44"/>
        <end position="65"/>
    </location>
</feature>
<protein>
    <submittedName>
        <fullName evidence="2">Uncharacterized protein</fullName>
    </submittedName>
</protein>
<dbReference type="Proteomes" id="UP000826656">
    <property type="component" value="Unassembled WGS sequence"/>
</dbReference>